<accession>A0ABZ1XSF8</accession>
<sequence>MGEQERSELRTAYARYLDAATLARDAVSLASRSLALAPQARAEQARPAIQDNAVYARQYELELVAPAEVVTKARAATRALGDYRDVVMAGATYETAECAEARRAFRVARQDVMDAMRSTLDRGRGR</sequence>
<dbReference type="Proteomes" id="UP001432060">
    <property type="component" value="Chromosome"/>
</dbReference>
<dbReference type="RefSeq" id="WP_329402913.1">
    <property type="nucleotide sequence ID" value="NZ_CP109019.1"/>
</dbReference>
<name>A0ABZ1XSF8_9ACTN</name>
<evidence type="ECO:0000313" key="1">
    <source>
        <dbReference type="EMBL" id="WUT86515.1"/>
    </source>
</evidence>
<reference evidence="1" key="1">
    <citation type="submission" date="2022-10" db="EMBL/GenBank/DDBJ databases">
        <title>The complete genomes of actinobacterial strains from the NBC collection.</title>
        <authorList>
            <person name="Joergensen T.S."/>
            <person name="Alvarez Arevalo M."/>
            <person name="Sterndorff E.B."/>
            <person name="Faurdal D."/>
            <person name="Vuksanovic O."/>
            <person name="Mourched A.-S."/>
            <person name="Charusanti P."/>
            <person name="Shaw S."/>
            <person name="Blin K."/>
            <person name="Weber T."/>
        </authorList>
    </citation>
    <scope>NUCLEOTIDE SEQUENCE</scope>
    <source>
        <strain evidence="1">NBC_00668</strain>
    </source>
</reference>
<evidence type="ECO:0000313" key="2">
    <source>
        <dbReference type="Proteomes" id="UP001432060"/>
    </source>
</evidence>
<protein>
    <submittedName>
        <fullName evidence="1">Uncharacterized protein</fullName>
    </submittedName>
</protein>
<proteinExistence type="predicted"/>
<organism evidence="1 2">
    <name type="scientific">Streptomyces melanogenes</name>
    <dbReference type="NCBI Taxonomy" id="67326"/>
    <lineage>
        <taxon>Bacteria</taxon>
        <taxon>Bacillati</taxon>
        <taxon>Actinomycetota</taxon>
        <taxon>Actinomycetes</taxon>
        <taxon>Kitasatosporales</taxon>
        <taxon>Streptomycetaceae</taxon>
        <taxon>Streptomyces</taxon>
    </lineage>
</organism>
<keyword evidence="2" id="KW-1185">Reference proteome</keyword>
<dbReference type="EMBL" id="CP109019">
    <property type="protein sequence ID" value="WUT86515.1"/>
    <property type="molecule type" value="Genomic_DNA"/>
</dbReference>
<gene>
    <name evidence="1" type="ORF">OG515_32115</name>
</gene>